<dbReference type="GO" id="GO:0008033">
    <property type="term" value="P:tRNA processing"/>
    <property type="evidence" value="ECO:0007669"/>
    <property type="project" value="UniProtKB-KW"/>
</dbReference>
<dbReference type="PANTHER" id="PTHR13326:SF31">
    <property type="entry name" value="PSEUDOURIDYLATE SYNTHASE 7 HOMOLOG"/>
    <property type="match status" value="1"/>
</dbReference>
<feature type="domain" description="TRUD" evidence="5">
    <location>
        <begin position="316"/>
        <end position="547"/>
    </location>
</feature>
<dbReference type="GO" id="GO:0005634">
    <property type="term" value="C:nucleus"/>
    <property type="evidence" value="ECO:0007669"/>
    <property type="project" value="TreeGrafter"/>
</dbReference>
<dbReference type="NCBIfam" id="TIGR00094">
    <property type="entry name" value="tRNA_TruD_broad"/>
    <property type="match status" value="1"/>
</dbReference>
<dbReference type="FunFam" id="3.30.2350.20:FF:000003">
    <property type="entry name" value="Pseudouridylate synthase 7 homolog"/>
    <property type="match status" value="1"/>
</dbReference>
<dbReference type="GO" id="GO:0003723">
    <property type="term" value="F:RNA binding"/>
    <property type="evidence" value="ECO:0007669"/>
    <property type="project" value="InterPro"/>
</dbReference>
<evidence type="ECO:0000256" key="1">
    <source>
        <dbReference type="ARBA" id="ARBA00007953"/>
    </source>
</evidence>
<protein>
    <recommendedName>
        <fullName evidence="5">TRUD domain-containing protein</fullName>
    </recommendedName>
</protein>
<comment type="catalytic activity">
    <reaction evidence="4">
        <text>a uridine in tRNA = a pseudouridine in tRNA</text>
        <dbReference type="Rhea" id="RHEA:54572"/>
        <dbReference type="Rhea" id="RHEA-COMP:13339"/>
        <dbReference type="Rhea" id="RHEA-COMP:13934"/>
        <dbReference type="ChEBI" id="CHEBI:65314"/>
        <dbReference type="ChEBI" id="CHEBI:65315"/>
    </reaction>
</comment>
<name>A0AAV6UFA4_9ARAC</name>
<dbReference type="PIRSF" id="PIRSF037016">
    <property type="entry name" value="Pseudouridin_synth_euk_prd"/>
    <property type="match status" value="1"/>
</dbReference>
<evidence type="ECO:0000259" key="5">
    <source>
        <dbReference type="PROSITE" id="PS50984"/>
    </source>
</evidence>
<dbReference type="InterPro" id="IPR042214">
    <property type="entry name" value="TruD_catalytic"/>
</dbReference>
<gene>
    <name evidence="6" type="ORF">JTE90_024416</name>
</gene>
<dbReference type="AlphaFoldDB" id="A0AAV6UFA4"/>
<dbReference type="GO" id="GO:0001522">
    <property type="term" value="P:pseudouridine synthesis"/>
    <property type="evidence" value="ECO:0007669"/>
    <property type="project" value="InterPro"/>
</dbReference>
<keyword evidence="3" id="KW-0413">Isomerase</keyword>
<keyword evidence="2" id="KW-0819">tRNA processing</keyword>
<dbReference type="EMBL" id="JAFNEN010000431">
    <property type="protein sequence ID" value="KAG8183105.1"/>
    <property type="molecule type" value="Genomic_DNA"/>
</dbReference>
<dbReference type="PANTHER" id="PTHR13326">
    <property type="entry name" value="TRNA PSEUDOURIDINE SYNTHASE D"/>
    <property type="match status" value="1"/>
</dbReference>
<evidence type="ECO:0000313" key="6">
    <source>
        <dbReference type="EMBL" id="KAG8183105.1"/>
    </source>
</evidence>
<dbReference type="SUPFAM" id="SSF55120">
    <property type="entry name" value="Pseudouridine synthase"/>
    <property type="match status" value="1"/>
</dbReference>
<comment type="similarity">
    <text evidence="1">Belongs to the pseudouridine synthase TruD family.</text>
</comment>
<dbReference type="InterPro" id="IPR020103">
    <property type="entry name" value="PsdUridine_synth_cat_dom_sf"/>
</dbReference>
<reference evidence="6 7" key="1">
    <citation type="journal article" date="2022" name="Nat. Ecol. Evol.">
        <title>A masculinizing supergene underlies an exaggerated male reproductive morph in a spider.</title>
        <authorList>
            <person name="Hendrickx F."/>
            <person name="De Corte Z."/>
            <person name="Sonet G."/>
            <person name="Van Belleghem S.M."/>
            <person name="Kostlbacher S."/>
            <person name="Vangestel C."/>
        </authorList>
    </citation>
    <scope>NUCLEOTIDE SEQUENCE [LARGE SCALE GENOMIC DNA]</scope>
    <source>
        <strain evidence="6">W744_W776</strain>
    </source>
</reference>
<dbReference type="Pfam" id="PF01142">
    <property type="entry name" value="TruD"/>
    <property type="match status" value="1"/>
</dbReference>
<dbReference type="InterPro" id="IPR011760">
    <property type="entry name" value="PsdUridine_synth_TruD_insert"/>
</dbReference>
<comment type="caution">
    <text evidence="6">The sequence shown here is derived from an EMBL/GenBank/DDBJ whole genome shotgun (WGS) entry which is preliminary data.</text>
</comment>
<keyword evidence="7" id="KW-1185">Reference proteome</keyword>
<sequence length="620" mass="70616">MEVIKSSVKRPLDDQSLDNETISIKKFCSKEKQPNKNNSELCDSKDKLIKVSGPRKTPHVRASEHDVGITEYISDLPGFSAVIKERYSDFLVNEIDLQGKVVRLTDLEKPQNPERDYNVEGIVDDETVKKLEDLVSKKISEVRIDVTHMDKDSRKNIHVALRNTFPGIESNTEDIEDKKFVVVKNFNHNSRGRRFQPSVGGNYLHFVLYKENKDTMDTVNTIASFLKLKPKVFSYAGSKDKRGKTSQMVSAYKINPDKLLTINKQFNMIKVGNIVYKSEQLKLGDLLGNLFTVILRQLEGEPQIVEKAVKSLSTKGFINYYGMQRFGTSSVPTHIIGRHLLLGDYKESINLLLTPRPEDDEDLFAAKTVWVETNDANRALMKLKRKWSIEGKLLLGLTSANKNDFCNAFGAIPRNMRLMYIHSFQSYIWNKVVSKRIKLHGLKVLKGDLVPKEDNAVVDNIEDNEVEGNRKAVLSRMVKVLSAEEVDKYNIKEVLIALPGHSVVFPDNEMKDWYDEFLKEEGMVWSNFDSKNKSYSLSGDYRKLIVIPEDTKWQIIPYDDGTLPLVPSDLDVIQNQTIPPFEGSGSFKALKLEFKLPPSAYATMAIREVLKQSTCYLSKT</sequence>
<evidence type="ECO:0000256" key="3">
    <source>
        <dbReference type="ARBA" id="ARBA00023235"/>
    </source>
</evidence>
<evidence type="ECO:0000313" key="7">
    <source>
        <dbReference type="Proteomes" id="UP000827092"/>
    </source>
</evidence>
<accession>A0AAV6UFA4</accession>
<dbReference type="Proteomes" id="UP000827092">
    <property type="component" value="Unassembled WGS sequence"/>
</dbReference>
<evidence type="ECO:0000256" key="2">
    <source>
        <dbReference type="ARBA" id="ARBA00022694"/>
    </source>
</evidence>
<dbReference type="Gene3D" id="3.30.2350.20">
    <property type="entry name" value="TruD, catalytic domain"/>
    <property type="match status" value="2"/>
</dbReference>
<dbReference type="InterPro" id="IPR001656">
    <property type="entry name" value="PsdUridine_synth_TruD"/>
</dbReference>
<proteinExistence type="inferred from homology"/>
<organism evidence="6 7">
    <name type="scientific">Oedothorax gibbosus</name>
    <dbReference type="NCBI Taxonomy" id="931172"/>
    <lineage>
        <taxon>Eukaryota</taxon>
        <taxon>Metazoa</taxon>
        <taxon>Ecdysozoa</taxon>
        <taxon>Arthropoda</taxon>
        <taxon>Chelicerata</taxon>
        <taxon>Arachnida</taxon>
        <taxon>Araneae</taxon>
        <taxon>Araneomorphae</taxon>
        <taxon>Entelegynae</taxon>
        <taxon>Araneoidea</taxon>
        <taxon>Linyphiidae</taxon>
        <taxon>Erigoninae</taxon>
        <taxon>Oedothorax</taxon>
    </lineage>
</organism>
<dbReference type="PROSITE" id="PS50984">
    <property type="entry name" value="TRUD"/>
    <property type="match status" value="1"/>
</dbReference>
<evidence type="ECO:0000256" key="4">
    <source>
        <dbReference type="ARBA" id="ARBA00036943"/>
    </source>
</evidence>
<dbReference type="GO" id="GO:0009982">
    <property type="term" value="F:pseudouridine synthase activity"/>
    <property type="evidence" value="ECO:0007669"/>
    <property type="project" value="InterPro"/>
</dbReference>
<dbReference type="CDD" id="cd02576">
    <property type="entry name" value="PseudoU_synth_ScPUS7"/>
    <property type="match status" value="1"/>
</dbReference>
<dbReference type="HAMAP" id="MF_01082">
    <property type="entry name" value="TruD"/>
    <property type="match status" value="1"/>
</dbReference>